<evidence type="ECO:0000256" key="3">
    <source>
        <dbReference type="ARBA" id="ARBA00022989"/>
    </source>
</evidence>
<dbReference type="InterPro" id="IPR015683">
    <property type="entry name" value="Ionotropic_Glu_rcpt"/>
</dbReference>
<dbReference type="EMBL" id="JACBKZ010000007">
    <property type="protein sequence ID" value="KAF5946792.1"/>
    <property type="molecule type" value="Genomic_DNA"/>
</dbReference>
<dbReference type="Gene3D" id="3.40.50.2300">
    <property type="match status" value="1"/>
</dbReference>
<reference evidence="7" key="1">
    <citation type="journal article" date="2020" name="Nat. Commun.">
        <title>Genome assembly of wild tea tree DASZ reveals pedigree and selection history of tea varieties.</title>
        <authorList>
            <person name="Zhang W."/>
            <person name="Zhang Y."/>
            <person name="Qiu H."/>
            <person name="Guo Y."/>
            <person name="Wan H."/>
            <person name="Zhang X."/>
            <person name="Scossa F."/>
            <person name="Alseekh S."/>
            <person name="Zhang Q."/>
            <person name="Wang P."/>
            <person name="Xu L."/>
            <person name="Schmidt M.H."/>
            <person name="Jia X."/>
            <person name="Li D."/>
            <person name="Zhu A."/>
            <person name="Guo F."/>
            <person name="Chen W."/>
            <person name="Ni D."/>
            <person name="Usadel B."/>
            <person name="Fernie A.R."/>
            <person name="Wen W."/>
        </authorList>
    </citation>
    <scope>NUCLEOTIDE SEQUENCE [LARGE SCALE GENOMIC DNA]</scope>
    <source>
        <strain evidence="7">cv. G240</strain>
    </source>
</reference>
<evidence type="ECO:0000313" key="6">
    <source>
        <dbReference type="EMBL" id="KAF5946792.1"/>
    </source>
</evidence>
<evidence type="ECO:0000256" key="2">
    <source>
        <dbReference type="ARBA" id="ARBA00022692"/>
    </source>
</evidence>
<dbReference type="GO" id="GO:0016020">
    <property type="term" value="C:membrane"/>
    <property type="evidence" value="ECO:0007669"/>
    <property type="project" value="UniProtKB-SubCell"/>
</dbReference>
<keyword evidence="3" id="KW-1133">Transmembrane helix</keyword>
<keyword evidence="4" id="KW-0472">Membrane</keyword>
<organism evidence="6 7">
    <name type="scientific">Camellia sinensis</name>
    <name type="common">Tea plant</name>
    <name type="synonym">Thea sinensis</name>
    <dbReference type="NCBI Taxonomy" id="4442"/>
    <lineage>
        <taxon>Eukaryota</taxon>
        <taxon>Viridiplantae</taxon>
        <taxon>Streptophyta</taxon>
        <taxon>Embryophyta</taxon>
        <taxon>Tracheophyta</taxon>
        <taxon>Spermatophyta</taxon>
        <taxon>Magnoliopsida</taxon>
        <taxon>eudicotyledons</taxon>
        <taxon>Gunneridae</taxon>
        <taxon>Pentapetalae</taxon>
        <taxon>asterids</taxon>
        <taxon>Ericales</taxon>
        <taxon>Theaceae</taxon>
        <taxon>Camellia</taxon>
    </lineage>
</organism>
<gene>
    <name evidence="6" type="ORF">HYC85_017020</name>
</gene>
<dbReference type="InterPro" id="IPR028082">
    <property type="entry name" value="Peripla_BP_I"/>
</dbReference>
<name>A0A7J7H1B6_CAMSI</name>
<comment type="subcellular location">
    <subcellularLocation>
        <location evidence="1">Membrane</location>
    </subcellularLocation>
</comment>
<dbReference type="SUPFAM" id="SSF53822">
    <property type="entry name" value="Periplasmic binding protein-like I"/>
    <property type="match status" value="1"/>
</dbReference>
<evidence type="ECO:0000256" key="1">
    <source>
        <dbReference type="ARBA" id="ARBA00004370"/>
    </source>
</evidence>
<dbReference type="Pfam" id="PF01094">
    <property type="entry name" value="ANF_receptor"/>
    <property type="match status" value="1"/>
</dbReference>
<accession>A0A7J7H1B6</accession>
<protein>
    <recommendedName>
        <fullName evidence="5">Receptor ligand binding region domain-containing protein</fullName>
    </recommendedName>
</protein>
<sequence>MSNALKDIARISYRSIIPLSASDDFIEKELYKMMTMQTSVFMVHMSHFLGTHLFLKAKEIGMLSEGYVWIITNGLMDQTLYG</sequence>
<comment type="caution">
    <text evidence="6">The sequence shown here is derived from an EMBL/GenBank/DDBJ whole genome shotgun (WGS) entry which is preliminary data.</text>
</comment>
<keyword evidence="7" id="KW-1185">Reference proteome</keyword>
<dbReference type="PANTHER" id="PTHR34836">
    <property type="entry name" value="OS06G0188250 PROTEIN"/>
    <property type="match status" value="1"/>
</dbReference>
<dbReference type="PANTHER" id="PTHR34836:SF1">
    <property type="entry name" value="OS09G0428600 PROTEIN"/>
    <property type="match status" value="1"/>
</dbReference>
<dbReference type="InterPro" id="IPR001828">
    <property type="entry name" value="ANF_lig-bd_rcpt"/>
</dbReference>
<reference evidence="6 7" key="2">
    <citation type="submission" date="2020-07" db="EMBL/GenBank/DDBJ databases">
        <title>Genome assembly of wild tea tree DASZ reveals pedigree and selection history of tea varieties.</title>
        <authorList>
            <person name="Zhang W."/>
        </authorList>
    </citation>
    <scope>NUCLEOTIDE SEQUENCE [LARGE SCALE GENOMIC DNA]</scope>
    <source>
        <strain evidence="7">cv. G240</strain>
        <tissue evidence="6">Leaf</tissue>
    </source>
</reference>
<proteinExistence type="predicted"/>
<feature type="domain" description="Receptor ligand binding region" evidence="5">
    <location>
        <begin position="10"/>
        <end position="79"/>
    </location>
</feature>
<evidence type="ECO:0000313" key="7">
    <source>
        <dbReference type="Proteomes" id="UP000593564"/>
    </source>
</evidence>
<evidence type="ECO:0000259" key="5">
    <source>
        <dbReference type="Pfam" id="PF01094"/>
    </source>
</evidence>
<evidence type="ECO:0000256" key="4">
    <source>
        <dbReference type="ARBA" id="ARBA00023136"/>
    </source>
</evidence>
<dbReference type="Proteomes" id="UP000593564">
    <property type="component" value="Unassembled WGS sequence"/>
</dbReference>
<keyword evidence="2" id="KW-0812">Transmembrane</keyword>
<dbReference type="AlphaFoldDB" id="A0A7J7H1B6"/>